<dbReference type="EMBL" id="PYGJ01000002">
    <property type="protein sequence ID" value="PSL21081.1"/>
    <property type="molecule type" value="Genomic_DNA"/>
</dbReference>
<comment type="subunit">
    <text evidence="7">The complex comprises the extracytoplasmic solute receptor protein and the two transmembrane proteins.</text>
</comment>
<proteinExistence type="inferred from homology"/>
<reference evidence="9 10" key="1">
    <citation type="submission" date="2018-03" db="EMBL/GenBank/DDBJ databases">
        <title>Genomic Encyclopedia of Archaeal and Bacterial Type Strains, Phase II (KMG-II): from individual species to whole genera.</title>
        <authorList>
            <person name="Goeker M."/>
        </authorList>
    </citation>
    <scope>NUCLEOTIDE SEQUENCE [LARGE SCALE GENOMIC DNA]</scope>
    <source>
        <strain evidence="9 10">DSM 100673</strain>
    </source>
</reference>
<feature type="transmembrane region" description="Helical" evidence="7">
    <location>
        <begin position="58"/>
        <end position="77"/>
    </location>
</feature>
<comment type="function">
    <text evidence="7">Part of the tripartite ATP-independent periplasmic (TRAP) transport system.</text>
</comment>
<evidence type="ECO:0000259" key="8">
    <source>
        <dbReference type="Pfam" id="PF04290"/>
    </source>
</evidence>
<evidence type="ECO:0000256" key="3">
    <source>
        <dbReference type="ARBA" id="ARBA00022475"/>
    </source>
</evidence>
<evidence type="ECO:0000256" key="4">
    <source>
        <dbReference type="ARBA" id="ARBA00022692"/>
    </source>
</evidence>
<name>A0A2P8FH65_9RHOB</name>
<sequence length="195" mass="22740">MVLFEDALPPGLSRFVRLMVRIKSVLVAVALPILPITFFFVVLFRYILERDLFAYEEWLMPICFWVFFLGSALGTYYDKQINADLLDTVTENSTLLWLRKLVIQIIELSITLVLVYWAWLMIADEIAAYPEWKTTIALKIPFIVPRFGIFVGFVFMAFYSALSIFLMLRVGPDRYAEAMENARRAEPDEEEVVTW</sequence>
<evidence type="ECO:0000256" key="2">
    <source>
        <dbReference type="ARBA" id="ARBA00022448"/>
    </source>
</evidence>
<comment type="caution">
    <text evidence="9">The sequence shown here is derived from an EMBL/GenBank/DDBJ whole genome shotgun (WGS) entry which is preliminary data.</text>
</comment>
<comment type="subcellular location">
    <subcellularLocation>
        <location evidence="7">Cell inner membrane</location>
        <topology evidence="7">Multi-pass membrane protein</topology>
    </subcellularLocation>
    <subcellularLocation>
        <location evidence="1">Cell membrane</location>
        <topology evidence="1">Multi-pass membrane protein</topology>
    </subcellularLocation>
</comment>
<comment type="similarity">
    <text evidence="7">Belongs to the TRAP transporter small permease family.</text>
</comment>
<keyword evidence="7" id="KW-0997">Cell inner membrane</keyword>
<keyword evidence="6 7" id="KW-0472">Membrane</keyword>
<keyword evidence="5 7" id="KW-1133">Transmembrane helix</keyword>
<evidence type="ECO:0000256" key="6">
    <source>
        <dbReference type="ARBA" id="ARBA00023136"/>
    </source>
</evidence>
<evidence type="ECO:0000313" key="10">
    <source>
        <dbReference type="Proteomes" id="UP000240418"/>
    </source>
</evidence>
<evidence type="ECO:0000256" key="7">
    <source>
        <dbReference type="RuleBase" id="RU369079"/>
    </source>
</evidence>
<evidence type="ECO:0000256" key="1">
    <source>
        <dbReference type="ARBA" id="ARBA00004651"/>
    </source>
</evidence>
<feature type="transmembrane region" description="Helical" evidence="7">
    <location>
        <begin position="24"/>
        <end position="46"/>
    </location>
</feature>
<dbReference type="GO" id="GO:0022857">
    <property type="term" value="F:transmembrane transporter activity"/>
    <property type="evidence" value="ECO:0007669"/>
    <property type="project" value="UniProtKB-UniRule"/>
</dbReference>
<feature type="domain" description="Tripartite ATP-independent periplasmic transporters DctQ component" evidence="8">
    <location>
        <begin position="38"/>
        <end position="169"/>
    </location>
</feature>
<keyword evidence="10" id="KW-1185">Reference proteome</keyword>
<dbReference type="Pfam" id="PF04290">
    <property type="entry name" value="DctQ"/>
    <property type="match status" value="1"/>
</dbReference>
<dbReference type="RefSeq" id="WP_106607281.1">
    <property type="nucleotide sequence ID" value="NZ_PYGJ01000002.1"/>
</dbReference>
<keyword evidence="4 7" id="KW-0812">Transmembrane</keyword>
<protein>
    <recommendedName>
        <fullName evidence="7">TRAP transporter small permease protein</fullName>
    </recommendedName>
</protein>
<dbReference type="OrthoDB" id="7837824at2"/>
<keyword evidence="2 7" id="KW-0813">Transport</keyword>
<dbReference type="Proteomes" id="UP000240418">
    <property type="component" value="Unassembled WGS sequence"/>
</dbReference>
<evidence type="ECO:0000313" key="9">
    <source>
        <dbReference type="EMBL" id="PSL21081.1"/>
    </source>
</evidence>
<accession>A0A2P8FH65</accession>
<evidence type="ECO:0000256" key="5">
    <source>
        <dbReference type="ARBA" id="ARBA00022989"/>
    </source>
</evidence>
<organism evidence="9 10">
    <name type="scientific">Shimia abyssi</name>
    <dbReference type="NCBI Taxonomy" id="1662395"/>
    <lineage>
        <taxon>Bacteria</taxon>
        <taxon>Pseudomonadati</taxon>
        <taxon>Pseudomonadota</taxon>
        <taxon>Alphaproteobacteria</taxon>
        <taxon>Rhodobacterales</taxon>
        <taxon>Roseobacteraceae</taxon>
    </lineage>
</organism>
<gene>
    <name evidence="9" type="ORF">CLV88_102201</name>
</gene>
<dbReference type="AlphaFoldDB" id="A0A2P8FH65"/>
<dbReference type="GO" id="GO:0005886">
    <property type="term" value="C:plasma membrane"/>
    <property type="evidence" value="ECO:0007669"/>
    <property type="project" value="UniProtKB-SubCell"/>
</dbReference>
<keyword evidence="3" id="KW-1003">Cell membrane</keyword>
<feature type="transmembrane region" description="Helical" evidence="7">
    <location>
        <begin position="101"/>
        <end position="122"/>
    </location>
</feature>
<dbReference type="InterPro" id="IPR055348">
    <property type="entry name" value="DctQ"/>
</dbReference>
<feature type="transmembrane region" description="Helical" evidence="7">
    <location>
        <begin position="142"/>
        <end position="168"/>
    </location>
</feature>